<accession>A0A9W7F4N7</accession>
<feature type="region of interest" description="Disordered" evidence="1">
    <location>
        <begin position="141"/>
        <end position="263"/>
    </location>
</feature>
<organism evidence="2 3">
    <name type="scientific">Triparma laevis f. longispina</name>
    <dbReference type="NCBI Taxonomy" id="1714387"/>
    <lineage>
        <taxon>Eukaryota</taxon>
        <taxon>Sar</taxon>
        <taxon>Stramenopiles</taxon>
        <taxon>Ochrophyta</taxon>
        <taxon>Bolidophyceae</taxon>
        <taxon>Parmales</taxon>
        <taxon>Triparmaceae</taxon>
        <taxon>Triparma</taxon>
    </lineage>
</organism>
<keyword evidence="3" id="KW-1185">Reference proteome</keyword>
<feature type="compositionally biased region" description="Basic residues" evidence="1">
    <location>
        <begin position="219"/>
        <end position="234"/>
    </location>
</feature>
<name>A0A9W7F4N7_9STRA</name>
<dbReference type="AlphaFoldDB" id="A0A9W7F4N7"/>
<sequence>MYGGDQYIKSAAVSRKGGKVENPQSEGIQRSIERWGNDMNLCKKKYKPFEIKSTDRSDGKKYVEVTRMYGCAYHSPLRRNLIKRHGLRKGWYDFGLWSREKAYVRAKEFVGKERKGGIPNSEGMERFVCKGGMCVMRKGERDDVKGEIDSDDEFVKQNPKAGEESEDSDEESEEEESEEEESEEESSDDEPPPPPKKSHKKKVPEKKSHKKKIPEPVKKSHKKKVPEKKSHKKKMPEPVKKSHKKKIPASSLWPVKKPHKRKK</sequence>
<evidence type="ECO:0000256" key="1">
    <source>
        <dbReference type="SAM" id="MobiDB-lite"/>
    </source>
</evidence>
<protein>
    <submittedName>
        <fullName evidence="2">Uncharacterized protein</fullName>
    </submittedName>
</protein>
<feature type="compositionally biased region" description="Acidic residues" evidence="1">
    <location>
        <begin position="164"/>
        <end position="191"/>
    </location>
</feature>
<evidence type="ECO:0000313" key="3">
    <source>
        <dbReference type="Proteomes" id="UP001165122"/>
    </source>
</evidence>
<feature type="compositionally biased region" description="Basic residues" evidence="1">
    <location>
        <begin position="196"/>
        <end position="212"/>
    </location>
</feature>
<proteinExistence type="predicted"/>
<dbReference type="EMBL" id="BRXW01000052">
    <property type="protein sequence ID" value="GMI03084.1"/>
    <property type="molecule type" value="Genomic_DNA"/>
</dbReference>
<evidence type="ECO:0000313" key="2">
    <source>
        <dbReference type="EMBL" id="GMI03084.1"/>
    </source>
</evidence>
<reference evidence="3" key="1">
    <citation type="journal article" date="2023" name="Commun. Biol.">
        <title>Genome analysis of Parmales, the sister group of diatoms, reveals the evolutionary specialization of diatoms from phago-mixotrophs to photoautotrophs.</title>
        <authorList>
            <person name="Ban H."/>
            <person name="Sato S."/>
            <person name="Yoshikawa S."/>
            <person name="Yamada K."/>
            <person name="Nakamura Y."/>
            <person name="Ichinomiya M."/>
            <person name="Sato N."/>
            <person name="Blanc-Mathieu R."/>
            <person name="Endo H."/>
            <person name="Kuwata A."/>
            <person name="Ogata H."/>
        </authorList>
    </citation>
    <scope>NUCLEOTIDE SEQUENCE [LARGE SCALE GENOMIC DNA]</scope>
    <source>
        <strain evidence="3">NIES 3700</strain>
    </source>
</reference>
<comment type="caution">
    <text evidence="2">The sequence shown here is derived from an EMBL/GenBank/DDBJ whole genome shotgun (WGS) entry which is preliminary data.</text>
</comment>
<dbReference type="Proteomes" id="UP001165122">
    <property type="component" value="Unassembled WGS sequence"/>
</dbReference>
<dbReference type="OrthoDB" id="42414at2759"/>
<gene>
    <name evidence="2" type="ORF">TrLO_g8904</name>
</gene>